<reference evidence="2" key="1">
    <citation type="submission" date="2018-05" db="EMBL/GenBank/DDBJ databases">
        <authorList>
            <person name="Lanie J.A."/>
            <person name="Ng W.-L."/>
            <person name="Kazmierczak K.M."/>
            <person name="Andrzejewski T.M."/>
            <person name="Davidsen T.M."/>
            <person name="Wayne K.J."/>
            <person name="Tettelin H."/>
            <person name="Glass J.I."/>
            <person name="Rusch D."/>
            <person name="Podicherti R."/>
            <person name="Tsui H.-C.T."/>
            <person name="Winkler M.E."/>
        </authorList>
    </citation>
    <scope>NUCLEOTIDE SEQUENCE</scope>
</reference>
<accession>A0A381QLN9</accession>
<organism evidence="2">
    <name type="scientific">marine metagenome</name>
    <dbReference type="NCBI Taxonomy" id="408172"/>
    <lineage>
        <taxon>unclassified sequences</taxon>
        <taxon>metagenomes</taxon>
        <taxon>ecological metagenomes</taxon>
    </lineage>
</organism>
<name>A0A381QLN9_9ZZZZ</name>
<evidence type="ECO:0000256" key="1">
    <source>
        <dbReference type="SAM" id="MobiDB-lite"/>
    </source>
</evidence>
<evidence type="ECO:0000313" key="2">
    <source>
        <dbReference type="EMBL" id="SUZ80265.1"/>
    </source>
</evidence>
<gene>
    <name evidence="2" type="ORF">METZ01_LOCUS33119</name>
</gene>
<sequence>MGVVVDSGTDTVPSATVGPGGAVNAGTVAGPEVGVNVATGAELDVVSTVGADIEAGRTSVGLVTQAKIPIMVATMGKTSSRDIPDYPKPSERAEQFFRVIWYRTEAYWTRNEGYPPVGYRYWYENCTGCGFL</sequence>
<dbReference type="EMBL" id="UINC01001420">
    <property type="protein sequence ID" value="SUZ80265.1"/>
    <property type="molecule type" value="Genomic_DNA"/>
</dbReference>
<feature type="region of interest" description="Disordered" evidence="1">
    <location>
        <begin position="1"/>
        <end position="23"/>
    </location>
</feature>
<protein>
    <submittedName>
        <fullName evidence="2">Uncharacterized protein</fullName>
    </submittedName>
</protein>
<dbReference type="AlphaFoldDB" id="A0A381QLN9"/>
<proteinExistence type="predicted"/>